<proteinExistence type="predicted"/>
<dbReference type="AlphaFoldDB" id="A0AAJ0I997"/>
<name>A0AAJ0I997_9PEZI</name>
<dbReference type="Proteomes" id="UP001285908">
    <property type="component" value="Unassembled WGS sequence"/>
</dbReference>
<comment type="caution">
    <text evidence="1">The sequence shown here is derived from an EMBL/GenBank/DDBJ whole genome shotgun (WGS) entry which is preliminary data.</text>
</comment>
<gene>
    <name evidence="1" type="ORF">B0T23DRAFT_427235</name>
</gene>
<dbReference type="GeneID" id="87877666"/>
<dbReference type="EMBL" id="JAULSX010000003">
    <property type="protein sequence ID" value="KAK3494195.1"/>
    <property type="molecule type" value="Genomic_DNA"/>
</dbReference>
<organism evidence="1 2">
    <name type="scientific">Neurospora hispaniola</name>
    <dbReference type="NCBI Taxonomy" id="588809"/>
    <lineage>
        <taxon>Eukaryota</taxon>
        <taxon>Fungi</taxon>
        <taxon>Dikarya</taxon>
        <taxon>Ascomycota</taxon>
        <taxon>Pezizomycotina</taxon>
        <taxon>Sordariomycetes</taxon>
        <taxon>Sordariomycetidae</taxon>
        <taxon>Sordariales</taxon>
        <taxon>Sordariaceae</taxon>
        <taxon>Neurospora</taxon>
    </lineage>
</organism>
<reference evidence="1 2" key="1">
    <citation type="journal article" date="2023" name="Mol. Phylogenet. Evol.">
        <title>Genome-scale phylogeny and comparative genomics of the fungal order Sordariales.</title>
        <authorList>
            <person name="Hensen N."/>
            <person name="Bonometti L."/>
            <person name="Westerberg I."/>
            <person name="Brannstrom I.O."/>
            <person name="Guillou S."/>
            <person name="Cros-Aarteil S."/>
            <person name="Calhoun S."/>
            <person name="Haridas S."/>
            <person name="Kuo A."/>
            <person name="Mondo S."/>
            <person name="Pangilinan J."/>
            <person name="Riley R."/>
            <person name="LaButti K."/>
            <person name="Andreopoulos B."/>
            <person name="Lipzen A."/>
            <person name="Chen C."/>
            <person name="Yan M."/>
            <person name="Daum C."/>
            <person name="Ng V."/>
            <person name="Clum A."/>
            <person name="Steindorff A."/>
            <person name="Ohm R.A."/>
            <person name="Martin F."/>
            <person name="Silar P."/>
            <person name="Natvig D.O."/>
            <person name="Lalanne C."/>
            <person name="Gautier V."/>
            <person name="Ament-Velasquez S.L."/>
            <person name="Kruys A."/>
            <person name="Hutchinson M.I."/>
            <person name="Powell A.J."/>
            <person name="Barry K."/>
            <person name="Miller A.N."/>
            <person name="Grigoriev I.V."/>
            <person name="Debuchy R."/>
            <person name="Gladieux P."/>
            <person name="Hiltunen Thoren M."/>
            <person name="Johannesson H."/>
        </authorList>
    </citation>
    <scope>NUCLEOTIDE SEQUENCE [LARGE SCALE GENOMIC DNA]</scope>
    <source>
        <strain evidence="1 2">FGSC 10403</strain>
    </source>
</reference>
<keyword evidence="2" id="KW-1185">Reference proteome</keyword>
<sequence length="96" mass="11120">MSQPLDLNSHRPSVKIRLALINFCHSEVFTMRRKGEVEEICRDQADLFDLKPDDLGLNYVVIRQGLHETRNLTHEGIPVTFYDPETENEWDASPPL</sequence>
<evidence type="ECO:0000313" key="2">
    <source>
        <dbReference type="Proteomes" id="UP001285908"/>
    </source>
</evidence>
<evidence type="ECO:0000313" key="1">
    <source>
        <dbReference type="EMBL" id="KAK3494195.1"/>
    </source>
</evidence>
<dbReference type="RefSeq" id="XP_062693624.1">
    <property type="nucleotide sequence ID" value="XM_062840044.1"/>
</dbReference>
<protein>
    <submittedName>
        <fullName evidence="1">Uncharacterized protein</fullName>
    </submittedName>
</protein>
<accession>A0AAJ0I997</accession>